<dbReference type="PROSITE" id="PS50082">
    <property type="entry name" value="WD_REPEATS_2"/>
    <property type="match status" value="4"/>
</dbReference>
<evidence type="ECO:0000256" key="8">
    <source>
        <dbReference type="ARBA" id="ARBA00032239"/>
    </source>
</evidence>
<dbReference type="InterPro" id="IPR036322">
    <property type="entry name" value="WD40_repeat_dom_sf"/>
</dbReference>
<dbReference type="PROSITE" id="PS00678">
    <property type="entry name" value="WD_REPEATS_1"/>
    <property type="match status" value="1"/>
</dbReference>
<feature type="compositionally biased region" description="Polar residues" evidence="10">
    <location>
        <begin position="1926"/>
        <end position="1940"/>
    </location>
</feature>
<evidence type="ECO:0000256" key="9">
    <source>
        <dbReference type="PROSITE-ProRule" id="PRU00221"/>
    </source>
</evidence>
<dbReference type="InterPro" id="IPR036623">
    <property type="entry name" value="Hemimethylated_DNA-bd_sf"/>
</dbReference>
<dbReference type="SMART" id="SM00992">
    <property type="entry name" value="YccV-like"/>
    <property type="match status" value="1"/>
</dbReference>
<dbReference type="SMART" id="SM00320">
    <property type="entry name" value="WD40"/>
    <property type="match status" value="5"/>
</dbReference>
<evidence type="ECO:0000259" key="11">
    <source>
        <dbReference type="PROSITE" id="PS50235"/>
    </source>
</evidence>
<accession>A0A1J1IUH4</accession>
<dbReference type="InterPro" id="IPR019775">
    <property type="entry name" value="WD40_repeat_CS"/>
</dbReference>
<gene>
    <name evidence="14" type="ORF">CLUMA_CG015165</name>
</gene>
<dbReference type="FunFam" id="2.130.10.10:FF:000826">
    <property type="entry name" value="DDB1- and CUL4-associated factor 13"/>
    <property type="match status" value="1"/>
</dbReference>
<dbReference type="PROSITE" id="PS51352">
    <property type="entry name" value="THIOREDOXIN_2"/>
    <property type="match status" value="1"/>
</dbReference>
<keyword evidence="4 9" id="KW-0853">WD repeat</keyword>
<dbReference type="CDD" id="cd00200">
    <property type="entry name" value="WD40"/>
    <property type="match status" value="1"/>
</dbReference>
<dbReference type="PROSITE" id="PS50235">
    <property type="entry name" value="USP_3"/>
    <property type="match status" value="1"/>
</dbReference>
<keyword evidence="5" id="KW-0677">Repeat</keyword>
<feature type="compositionally biased region" description="Low complexity" evidence="10">
    <location>
        <begin position="1941"/>
        <end position="1956"/>
    </location>
</feature>
<dbReference type="InterPro" id="IPR007474">
    <property type="entry name" value="ApaG_domain"/>
</dbReference>
<name>A0A1J1IUH4_9DIPT</name>
<dbReference type="InterPro" id="IPR011722">
    <property type="entry name" value="Hemimethylated_DNA-bd_dom"/>
</dbReference>
<feature type="repeat" description="WD" evidence="9">
    <location>
        <begin position="281"/>
        <end position="322"/>
    </location>
</feature>
<dbReference type="GO" id="GO:0016567">
    <property type="term" value="P:protein ubiquitination"/>
    <property type="evidence" value="ECO:0007669"/>
    <property type="project" value="UniProtKB-UniPathway"/>
</dbReference>
<dbReference type="UniPathway" id="UPA00143"/>
<dbReference type="PROSITE" id="PS00972">
    <property type="entry name" value="USP_1"/>
    <property type="match status" value="1"/>
</dbReference>
<dbReference type="SUPFAM" id="SSF52833">
    <property type="entry name" value="Thioredoxin-like"/>
    <property type="match status" value="1"/>
</dbReference>
<feature type="repeat" description="WD" evidence="9">
    <location>
        <begin position="105"/>
        <end position="136"/>
    </location>
</feature>
<dbReference type="SUPFAM" id="SSF54001">
    <property type="entry name" value="Cysteine proteinases"/>
    <property type="match status" value="1"/>
</dbReference>
<dbReference type="Proteomes" id="UP000183832">
    <property type="component" value="Unassembled WGS sequence"/>
</dbReference>
<dbReference type="GO" id="GO:0000462">
    <property type="term" value="P:maturation of SSU-rRNA from tricistronic rRNA transcript (SSU-rRNA, 5.8S rRNA, LSU-rRNA)"/>
    <property type="evidence" value="ECO:0007669"/>
    <property type="project" value="TreeGrafter"/>
</dbReference>
<keyword evidence="7" id="KW-0687">Ribonucleoprotein</keyword>
<comment type="subcellular location">
    <subcellularLocation>
        <location evidence="1">Nucleus</location>
        <location evidence="1">Nucleolus</location>
    </subcellularLocation>
</comment>
<dbReference type="Gene3D" id="3.40.30.10">
    <property type="entry name" value="Glutaredoxin"/>
    <property type="match status" value="1"/>
</dbReference>
<proteinExistence type="inferred from homology"/>
<dbReference type="GO" id="GO:0004843">
    <property type="term" value="F:cysteine-type deubiquitinase activity"/>
    <property type="evidence" value="ECO:0007669"/>
    <property type="project" value="InterPro"/>
</dbReference>
<feature type="region of interest" description="Disordered" evidence="10">
    <location>
        <begin position="1128"/>
        <end position="1160"/>
    </location>
</feature>
<keyword evidence="15" id="KW-1185">Reference proteome</keyword>
<feature type="domain" description="Thioredoxin" evidence="13">
    <location>
        <begin position="524"/>
        <end position="637"/>
    </location>
</feature>
<dbReference type="SUPFAM" id="SSF141255">
    <property type="entry name" value="YccV-like"/>
    <property type="match status" value="1"/>
</dbReference>
<dbReference type="Pfam" id="PF04379">
    <property type="entry name" value="DUF525"/>
    <property type="match status" value="1"/>
</dbReference>
<dbReference type="SUPFAM" id="SSF110069">
    <property type="entry name" value="ApaG-like"/>
    <property type="match status" value="1"/>
</dbReference>
<dbReference type="PROSITE" id="PS00973">
    <property type="entry name" value="USP_2"/>
    <property type="match status" value="1"/>
</dbReference>
<dbReference type="InterPro" id="IPR001394">
    <property type="entry name" value="Peptidase_C19_UCH"/>
</dbReference>
<dbReference type="InterPro" id="IPR038765">
    <property type="entry name" value="Papain-like_cys_pep_sf"/>
</dbReference>
<dbReference type="Pfam" id="PF00085">
    <property type="entry name" value="Thioredoxin"/>
    <property type="match status" value="1"/>
</dbReference>
<sequence>MKVKVISRNPDDYIRDTKTQKHKIPRNFDPALHPFEEQREYVRALNATKLERVFAKPFLGDLYGHKDGISCFAKHPNQLGTLLSGAYDGEIRLWNLSTRNCTRNVVAHDGWVRGVTFTPDGNRFLSVGDDKTIKTWVSELSELDDDEEDDGPISTKLSKTVITSISHHRRDPVFATCGEVCQLWEESRNEPINTLQWGVDTLHHVQFNMVENNLLAACASDRSIIMYDRREGKPLRKVVMTMRPNRLAWNPMEAFNFTVANEDYNLYTFDSRNLKHPKKIHENHVAAVTSVDYSPTGKEFVSGSYDKTLRIYETEKTNSREIYHTKRQQHITAVGWSLDNKYVFSGSDEMNIRIWKAYASEKLGPLHPREKEAFKYNEALKQKFSTHPQIRRIARHRQVPRYVYKQQDLLKAEKEKQKRKDINRRLNSKPGSIPFIPAKERVSHEYKSFTLKFLYQVFTGDFIKLKKKEKIEKNVVKNASSNYLDYLKYTETRQCTLHEIYEAEKRDKRAKCIKAKGNGTLYLMNSINDIMQFLAPSGSGNLKSDIPGNCAIILFYTKFCPGCSALVPHWNSLSRNFVDIKVGALDALEHPGLNTDFGIIGLPSIIIFHQGRMLHKFNNTQQGTVTNLINFIQAHTNLKPVTANVVVTSEDFSPNSPLKVKMQEESFDGYLLLSWIFIIVCSIYYFTKSHTYRQIVEMINRTWRESNEAAAQRHQALLDTMIVIARIFRSSSNIKSIGIRCLSISLTQNSRLAEVGKLQTVKTDGNYLTGQLFLHKVFGYRGVVLFPWTAKVYDRDVNQKKEDEEDTTAISNDHRNVNNKEVQKRTQTYYQVLIDQRDCPFIRAQTEAVTFLGNNQESSRSLYAIPGLDYVSHNDIIPYQTFESTALSHELFDKFLTRTDSDPPFTALETLKAWQKKNHTFLELSDVHIETTNSIRITVIPFFMGCRETPSSSVYWWRYCIRLENLGELSCQLRERHWRIFSLSGTLETVRGRGIVGQEPVLNSRLPAFQYSSHVSLQAPSGHMWGTFRMEREDGLVFDTNLNRIKFSIFSNMPAICDSITSKISENLSQSFKKTEKENFENHLTPTAKQVLTTKIEYEPVANYTNSILSSLQTKYIVLKPNQPALSANGNATKSFQNTNEKSHPVNGNSTSSNQLPQPKKTLFPRESVQVGWNNIGRSWSPGCGFHNVGNTCYLNSTLQAFFHVPAVAHWLISDREHREKGNCQNSQICIICAMSQTLISSQRQQHSMTPSLITNRLQTICRHLTLGRQEDAHEFLRYLVEQMEKAYLNRFKAMLNFKELDQYSKETTPLNQILGGYLRSTVTCLACKHESITFQHFEDLQLDITRVSTLHEALAGYFSRENLEECGYKCESCKRKVSATKRFSLERAPVVLCIQLKRFNVMGGKLDKQIQISQNMDLQKHLAKSCDPTQSCYYRLVSLVTHLGGSASGGHYTAIGLTPNGNYYQFDDSCVSPISTESVLRTNAYLLFYELLTKQKNHSLHNFNAIHQNEHTYSKCASSPININNINSPLSSTTNRSDFDRLRENNNFAKPILPKMIPLQIARQNIKQKENETTPPQQKNGNSLINNQQARILNGKTPSQLFSAVKLNGKRSASDEDDDKDLIVSKKQKPSLPSLPRLTSDEIMMMKQTLATVSSSTSSSPSTTPVKPKSLVPYGTDDEDDDQVVSTSKCETDSVYLCRTSSGVFVETDLNIVGPSKQGSTVDKTVVTKASVKINNGTNGNVKDSNCKVSTNGYHNGKKTEDQSSPPTQKMIKTSYENGKSNTTNGYHVKRNDDTLQQLTKLNHSGYGTSDVLSWNQTPSQMSREVEKDQHEDRKRQSLDTDDVEMDAGRTKKLKFFNRHQSSHQGKLPNPFQGQQNNQNLNGNGNYRHHQQSSYNDRGNSFNRGFSNGGNNRNKFKNSFKRDNYYQNGHNRHNGPSGQYNNNKRYFNSSNNHRR</sequence>
<feature type="repeat" description="WD" evidence="9">
    <location>
        <begin position="324"/>
        <end position="356"/>
    </location>
</feature>
<dbReference type="Gene3D" id="3.90.70.10">
    <property type="entry name" value="Cysteine proteinases"/>
    <property type="match status" value="1"/>
</dbReference>
<dbReference type="InterPro" id="IPR018200">
    <property type="entry name" value="USP_CS"/>
</dbReference>
<dbReference type="InterPro" id="IPR007287">
    <property type="entry name" value="Sof1"/>
</dbReference>
<feature type="region of interest" description="Disordered" evidence="10">
    <location>
        <begin position="1860"/>
        <end position="1956"/>
    </location>
</feature>
<feature type="compositionally biased region" description="Low complexity" evidence="10">
    <location>
        <begin position="1874"/>
        <end position="1887"/>
    </location>
</feature>
<feature type="region of interest" description="Disordered" evidence="10">
    <location>
        <begin position="1609"/>
        <end position="1684"/>
    </location>
</feature>
<dbReference type="GO" id="GO:0016579">
    <property type="term" value="P:protein deubiquitination"/>
    <property type="evidence" value="ECO:0007669"/>
    <property type="project" value="InterPro"/>
</dbReference>
<feature type="region of interest" description="Disordered" evidence="10">
    <location>
        <begin position="1806"/>
        <end position="1848"/>
    </location>
</feature>
<dbReference type="GO" id="GO:0032040">
    <property type="term" value="C:small-subunit processome"/>
    <property type="evidence" value="ECO:0007669"/>
    <property type="project" value="TreeGrafter"/>
</dbReference>
<feature type="compositionally biased region" description="Polar residues" evidence="10">
    <location>
        <begin position="1744"/>
        <end position="1755"/>
    </location>
</feature>
<feature type="region of interest" description="Disordered" evidence="10">
    <location>
        <begin position="1744"/>
        <end position="1790"/>
    </location>
</feature>
<comment type="similarity">
    <text evidence="2">Belongs to the WD repeat DCAF13/WDSOF1 family.</text>
</comment>
<dbReference type="InterPro" id="IPR028889">
    <property type="entry name" value="USP"/>
</dbReference>
<feature type="compositionally biased region" description="Low complexity" evidence="10">
    <location>
        <begin position="1653"/>
        <end position="1671"/>
    </location>
</feature>
<dbReference type="FunFam" id="3.90.70.10:FF:000119">
    <property type="entry name" value="Ubiquitin specific peptidase 36"/>
    <property type="match status" value="1"/>
</dbReference>
<dbReference type="GO" id="GO:0003677">
    <property type="term" value="F:DNA binding"/>
    <property type="evidence" value="ECO:0007669"/>
    <property type="project" value="InterPro"/>
</dbReference>
<reference evidence="14 15" key="1">
    <citation type="submission" date="2015-04" db="EMBL/GenBank/DDBJ databases">
        <authorList>
            <person name="Syromyatnikov M.Y."/>
            <person name="Popov V.N."/>
        </authorList>
    </citation>
    <scope>NUCLEOTIDE SEQUENCE [LARGE SCALE GENOMIC DNA]</scope>
</reference>
<feature type="domain" description="ApaG" evidence="12">
    <location>
        <begin position="929"/>
        <end position="1054"/>
    </location>
</feature>
<dbReference type="InterPro" id="IPR051733">
    <property type="entry name" value="WD_repeat_DCAF13/WDSOF1"/>
</dbReference>
<evidence type="ECO:0000256" key="2">
    <source>
        <dbReference type="ARBA" id="ARBA00005649"/>
    </source>
</evidence>
<dbReference type="PANTHER" id="PTHR22851:SF0">
    <property type="entry name" value="DDB1- AND CUL4-ASSOCIATED FACTOR 13"/>
    <property type="match status" value="1"/>
</dbReference>
<evidence type="ECO:0000256" key="4">
    <source>
        <dbReference type="ARBA" id="ARBA00022574"/>
    </source>
</evidence>
<dbReference type="OrthoDB" id="10249065at2759"/>
<dbReference type="Gene3D" id="2.130.10.10">
    <property type="entry name" value="YVTN repeat-like/Quinoprotein amine dehydrogenase"/>
    <property type="match status" value="2"/>
</dbReference>
<dbReference type="InterPro" id="IPR036767">
    <property type="entry name" value="ApaG_sf"/>
</dbReference>
<keyword evidence="6" id="KW-0539">Nucleus</keyword>
<evidence type="ECO:0000259" key="13">
    <source>
        <dbReference type="PROSITE" id="PS51352"/>
    </source>
</evidence>
<dbReference type="EMBL" id="CVRI01000057">
    <property type="protein sequence ID" value="CRL02193.1"/>
    <property type="molecule type" value="Genomic_DNA"/>
</dbReference>
<dbReference type="STRING" id="568069.A0A1J1IUH4"/>
<dbReference type="Pfam" id="PF04158">
    <property type="entry name" value="Sof1"/>
    <property type="match status" value="1"/>
</dbReference>
<dbReference type="SUPFAM" id="SSF50978">
    <property type="entry name" value="WD40 repeat-like"/>
    <property type="match status" value="1"/>
</dbReference>
<evidence type="ECO:0000313" key="14">
    <source>
        <dbReference type="EMBL" id="CRL02193.1"/>
    </source>
</evidence>
<evidence type="ECO:0000256" key="7">
    <source>
        <dbReference type="ARBA" id="ARBA00023274"/>
    </source>
</evidence>
<dbReference type="Gene3D" id="2.60.40.1470">
    <property type="entry name" value="ApaG domain"/>
    <property type="match status" value="1"/>
</dbReference>
<feature type="compositionally biased region" description="Polar residues" evidence="10">
    <location>
        <begin position="1764"/>
        <end position="1787"/>
    </location>
</feature>
<feature type="compositionally biased region" description="Polar residues" evidence="10">
    <location>
        <begin position="1128"/>
        <end position="1157"/>
    </location>
</feature>
<dbReference type="PROSITE" id="PS50294">
    <property type="entry name" value="WD_REPEATS_REGION"/>
    <property type="match status" value="3"/>
</dbReference>
<feature type="compositionally biased region" description="Polar residues" evidence="10">
    <location>
        <begin position="1806"/>
        <end position="1824"/>
    </location>
</feature>
<evidence type="ECO:0000256" key="10">
    <source>
        <dbReference type="SAM" id="MobiDB-lite"/>
    </source>
</evidence>
<feature type="compositionally biased region" description="Basic and acidic residues" evidence="10">
    <location>
        <begin position="1825"/>
        <end position="1840"/>
    </location>
</feature>
<dbReference type="FunFam" id="2.130.10.10:FF:000132">
    <property type="entry name" value="DDB1- and CUL4-associated factor 13"/>
    <property type="match status" value="1"/>
</dbReference>
<evidence type="ECO:0000256" key="3">
    <source>
        <dbReference type="ARBA" id="ARBA00021762"/>
    </source>
</evidence>
<evidence type="ECO:0000259" key="12">
    <source>
        <dbReference type="PROSITE" id="PS51087"/>
    </source>
</evidence>
<protein>
    <recommendedName>
        <fullName evidence="3">DDB1- and CUL4-associated factor 13</fullName>
    </recommendedName>
    <alternativeName>
        <fullName evidence="8">WD repeat and SOF domain-containing protein 1</fullName>
    </alternativeName>
</protein>
<dbReference type="Pfam" id="PF00400">
    <property type="entry name" value="WD40"/>
    <property type="match status" value="4"/>
</dbReference>
<dbReference type="PROSITE" id="PS51087">
    <property type="entry name" value="APAG"/>
    <property type="match status" value="1"/>
</dbReference>
<feature type="repeat" description="WD" evidence="9">
    <location>
        <begin position="62"/>
        <end position="104"/>
    </location>
</feature>
<dbReference type="InterPro" id="IPR036249">
    <property type="entry name" value="Thioredoxin-like_sf"/>
</dbReference>
<dbReference type="InterPro" id="IPR015943">
    <property type="entry name" value="WD40/YVTN_repeat-like_dom_sf"/>
</dbReference>
<evidence type="ECO:0000256" key="5">
    <source>
        <dbReference type="ARBA" id="ARBA00022737"/>
    </source>
</evidence>
<organism evidence="14 15">
    <name type="scientific">Clunio marinus</name>
    <dbReference type="NCBI Taxonomy" id="568069"/>
    <lineage>
        <taxon>Eukaryota</taxon>
        <taxon>Metazoa</taxon>
        <taxon>Ecdysozoa</taxon>
        <taxon>Arthropoda</taxon>
        <taxon>Hexapoda</taxon>
        <taxon>Insecta</taxon>
        <taxon>Pterygota</taxon>
        <taxon>Neoptera</taxon>
        <taxon>Endopterygota</taxon>
        <taxon>Diptera</taxon>
        <taxon>Nematocera</taxon>
        <taxon>Chironomoidea</taxon>
        <taxon>Chironomidae</taxon>
        <taxon>Clunio</taxon>
    </lineage>
</organism>
<dbReference type="InterPro" id="IPR001680">
    <property type="entry name" value="WD40_rpt"/>
</dbReference>
<dbReference type="PANTHER" id="PTHR22851">
    <property type="entry name" value="U3 SMALL NUCLEOLAR RNA U3 SNORNA ASSOCIATED PROTEIN"/>
    <property type="match status" value="1"/>
</dbReference>
<dbReference type="Pfam" id="PF08755">
    <property type="entry name" value="YccV-like"/>
    <property type="match status" value="1"/>
</dbReference>
<evidence type="ECO:0000256" key="1">
    <source>
        <dbReference type="ARBA" id="ARBA00004604"/>
    </source>
</evidence>
<dbReference type="InterPro" id="IPR013766">
    <property type="entry name" value="Thioredoxin_domain"/>
</dbReference>
<dbReference type="Pfam" id="PF00443">
    <property type="entry name" value="UCH"/>
    <property type="match status" value="1"/>
</dbReference>
<feature type="domain" description="USP" evidence="11">
    <location>
        <begin position="1184"/>
        <end position="1493"/>
    </location>
</feature>
<evidence type="ECO:0000313" key="15">
    <source>
        <dbReference type="Proteomes" id="UP000183832"/>
    </source>
</evidence>
<evidence type="ECO:0000256" key="6">
    <source>
        <dbReference type="ARBA" id="ARBA00023242"/>
    </source>
</evidence>
<feature type="compositionally biased region" description="Low complexity" evidence="10">
    <location>
        <begin position="1899"/>
        <end position="1914"/>
    </location>
</feature>